<name>A0A7W5Y9H1_9ACTN</name>
<proteinExistence type="predicted"/>
<dbReference type="AlphaFoldDB" id="A0A7W5Y9H1"/>
<sequence length="122" mass="12713">MCAALFSMRSISQVVLSRSGAPCLNSSANPLIEVSGVRSSCEASATNLRISSAERPAVSAAASRSLTALSIWASIPLSARPSLPTSVRRCSCGTRLDRSPPAIATAVASISPRGRRLRRTSQ</sequence>
<dbReference type="EMBL" id="JACIBV010000001">
    <property type="protein sequence ID" value="MBB3725813.1"/>
    <property type="molecule type" value="Genomic_DNA"/>
</dbReference>
<protein>
    <submittedName>
        <fullName evidence="1">Uncharacterized protein</fullName>
    </submittedName>
</protein>
<reference evidence="1 2" key="1">
    <citation type="submission" date="2020-08" db="EMBL/GenBank/DDBJ databases">
        <title>Sequencing the genomes of 1000 actinobacteria strains.</title>
        <authorList>
            <person name="Klenk H.-P."/>
        </authorList>
    </citation>
    <scope>NUCLEOTIDE SEQUENCE [LARGE SCALE GENOMIC DNA]</scope>
    <source>
        <strain evidence="1 2">DSM 44320</strain>
    </source>
</reference>
<dbReference type="Proteomes" id="UP000579945">
    <property type="component" value="Unassembled WGS sequence"/>
</dbReference>
<gene>
    <name evidence="1" type="ORF">FHR33_001673</name>
</gene>
<comment type="caution">
    <text evidence="1">The sequence shown here is derived from an EMBL/GenBank/DDBJ whole genome shotgun (WGS) entry which is preliminary data.</text>
</comment>
<evidence type="ECO:0000313" key="2">
    <source>
        <dbReference type="Proteomes" id="UP000579945"/>
    </source>
</evidence>
<accession>A0A7W5Y9H1</accession>
<organism evidence="1 2">
    <name type="scientific">Nonomuraea dietziae</name>
    <dbReference type="NCBI Taxonomy" id="65515"/>
    <lineage>
        <taxon>Bacteria</taxon>
        <taxon>Bacillati</taxon>
        <taxon>Actinomycetota</taxon>
        <taxon>Actinomycetes</taxon>
        <taxon>Streptosporangiales</taxon>
        <taxon>Streptosporangiaceae</taxon>
        <taxon>Nonomuraea</taxon>
    </lineage>
</organism>
<evidence type="ECO:0000313" key="1">
    <source>
        <dbReference type="EMBL" id="MBB3725813.1"/>
    </source>
</evidence>
<keyword evidence="2" id="KW-1185">Reference proteome</keyword>